<dbReference type="PROSITE" id="PS00136">
    <property type="entry name" value="SUBTILASE_ASP"/>
    <property type="match status" value="1"/>
</dbReference>
<dbReference type="AlphaFoldDB" id="A0AAJ2DM75"/>
<organism evidence="3 6">
    <name type="scientific">Bacillus pseudomycoides</name>
    <dbReference type="NCBI Taxonomy" id="64104"/>
    <lineage>
        <taxon>Bacteria</taxon>
        <taxon>Bacillati</taxon>
        <taxon>Bacillota</taxon>
        <taxon>Bacilli</taxon>
        <taxon>Bacillales</taxon>
        <taxon>Bacillaceae</taxon>
        <taxon>Bacillus</taxon>
        <taxon>Bacillus cereus group</taxon>
    </lineage>
</organism>
<dbReference type="Proteomes" id="UP001248134">
    <property type="component" value="Unassembled WGS sequence"/>
</dbReference>
<name>A0AAJ2DM75_9BACI</name>
<reference evidence="4 5" key="1">
    <citation type="submission" date="2017-09" db="EMBL/GenBank/DDBJ databases">
        <title>Large-scale bioinformatics analysis of Bacillus genomes uncovers conserved roles of natural products in bacterial physiology.</title>
        <authorList>
            <consortium name="Agbiome Team Llc"/>
            <person name="Bleich R.M."/>
            <person name="Grubbs K.J."/>
            <person name="Santa Maria K.C."/>
            <person name="Allen S.E."/>
            <person name="Farag S."/>
            <person name="Shank E.A."/>
            <person name="Bowers A."/>
        </authorList>
    </citation>
    <scope>NUCLEOTIDE SEQUENCE [LARGE SCALE GENOMIC DNA]</scope>
    <source>
        <strain evidence="4 5">AFS037265</strain>
    </source>
</reference>
<comment type="caution">
    <text evidence="3">The sequence shown here is derived from an EMBL/GenBank/DDBJ whole genome shotgun (WGS) entry which is preliminary data.</text>
</comment>
<evidence type="ECO:0000313" key="6">
    <source>
        <dbReference type="Proteomes" id="UP001248134"/>
    </source>
</evidence>
<dbReference type="InterPro" id="IPR023827">
    <property type="entry name" value="Peptidase_S8_Asp-AS"/>
</dbReference>
<reference evidence="3" key="2">
    <citation type="submission" date="2019-07" db="EMBL/GenBank/DDBJ databases">
        <title>Phylogenomic Reclassification of ATCC Bacillus Strains and Various Taxa within the Genus Bacillus.</title>
        <authorList>
            <person name="Riojas M.A."/>
            <person name="Frank A.M."/>
            <person name="Fenn S.L."/>
            <person name="King S.P."/>
            <person name="Brower S.M."/>
            <person name="Hazbon M.H."/>
        </authorList>
    </citation>
    <scope>NUCLEOTIDE SEQUENCE</scope>
    <source>
        <strain evidence="3">NR-12239</strain>
    </source>
</reference>
<dbReference type="GO" id="GO:0004252">
    <property type="term" value="F:serine-type endopeptidase activity"/>
    <property type="evidence" value="ECO:0007669"/>
    <property type="project" value="InterPro"/>
</dbReference>
<protein>
    <submittedName>
        <fullName evidence="3">Peptidase S8</fullName>
    </submittedName>
</protein>
<dbReference type="EMBL" id="NUTL01000156">
    <property type="protein sequence ID" value="PHE88025.1"/>
    <property type="molecule type" value="Genomic_DNA"/>
</dbReference>
<evidence type="ECO:0000256" key="1">
    <source>
        <dbReference type="ARBA" id="ARBA00011073"/>
    </source>
</evidence>
<accession>A0AAJ2DM75</accession>
<proteinExistence type="inferred from homology"/>
<evidence type="ECO:0000256" key="2">
    <source>
        <dbReference type="ARBA" id="ARBA00022801"/>
    </source>
</evidence>
<dbReference type="EMBL" id="VLYX01000016">
    <property type="protein sequence ID" value="MDR4327431.1"/>
    <property type="molecule type" value="Genomic_DNA"/>
</dbReference>
<sequence>MSTEVVVPKVLKTTHSQKNYGVSIVNAEDFWQEGYKGQGVNIAVIDSGFDYHVNGKRGRIWSMQLLT</sequence>
<dbReference type="RefSeq" id="WP_003198407.1">
    <property type="nucleotide sequence ID" value="NZ_CM000743.1"/>
</dbReference>
<comment type="similarity">
    <text evidence="1">Belongs to the peptidase S8 family.</text>
</comment>
<dbReference type="GO" id="GO:0006508">
    <property type="term" value="P:proteolysis"/>
    <property type="evidence" value="ECO:0007669"/>
    <property type="project" value="InterPro"/>
</dbReference>
<dbReference type="SUPFAM" id="SSF52743">
    <property type="entry name" value="Subtilisin-like"/>
    <property type="match status" value="1"/>
</dbReference>
<keyword evidence="2" id="KW-0378">Hydrolase</keyword>
<gene>
    <name evidence="4" type="ORF">COF81_26570</name>
    <name evidence="3" type="ORF">FOS08_16285</name>
</gene>
<dbReference type="Proteomes" id="UP000221918">
    <property type="component" value="Unassembled WGS sequence"/>
</dbReference>
<dbReference type="InterPro" id="IPR036852">
    <property type="entry name" value="Peptidase_S8/S53_dom_sf"/>
</dbReference>
<dbReference type="Gene3D" id="3.40.50.200">
    <property type="entry name" value="Peptidase S8/S53 domain"/>
    <property type="match status" value="1"/>
</dbReference>
<evidence type="ECO:0000313" key="3">
    <source>
        <dbReference type="EMBL" id="MDR4327431.1"/>
    </source>
</evidence>
<evidence type="ECO:0000313" key="5">
    <source>
        <dbReference type="Proteomes" id="UP000221918"/>
    </source>
</evidence>
<evidence type="ECO:0000313" key="4">
    <source>
        <dbReference type="EMBL" id="PHE88025.1"/>
    </source>
</evidence>